<keyword evidence="3" id="KW-1185">Reference proteome</keyword>
<feature type="region of interest" description="Disordered" evidence="1">
    <location>
        <begin position="1"/>
        <end position="22"/>
    </location>
</feature>
<dbReference type="AlphaFoldDB" id="A0AAD2JPV5"/>
<comment type="caution">
    <text evidence="2">The sequence shown here is derived from an EMBL/GenBank/DDBJ whole genome shotgun (WGS) entry which is preliminary data.</text>
</comment>
<feature type="region of interest" description="Disordered" evidence="1">
    <location>
        <begin position="374"/>
        <end position="395"/>
    </location>
</feature>
<dbReference type="EMBL" id="CAKOGP040002519">
    <property type="protein sequence ID" value="CAJ1970450.1"/>
    <property type="molecule type" value="Genomic_DNA"/>
</dbReference>
<organism evidence="2 3">
    <name type="scientific">Cylindrotheca closterium</name>
    <dbReference type="NCBI Taxonomy" id="2856"/>
    <lineage>
        <taxon>Eukaryota</taxon>
        <taxon>Sar</taxon>
        <taxon>Stramenopiles</taxon>
        <taxon>Ochrophyta</taxon>
        <taxon>Bacillariophyta</taxon>
        <taxon>Bacillariophyceae</taxon>
        <taxon>Bacillariophycidae</taxon>
        <taxon>Bacillariales</taxon>
        <taxon>Bacillariaceae</taxon>
        <taxon>Cylindrotheca</taxon>
    </lineage>
</organism>
<evidence type="ECO:0000256" key="1">
    <source>
        <dbReference type="SAM" id="MobiDB-lite"/>
    </source>
</evidence>
<name>A0AAD2JPV5_9STRA</name>
<protein>
    <submittedName>
        <fullName evidence="2">Uncharacterized protein</fullName>
    </submittedName>
</protein>
<dbReference type="Proteomes" id="UP001295423">
    <property type="component" value="Unassembled WGS sequence"/>
</dbReference>
<reference evidence="2" key="1">
    <citation type="submission" date="2023-08" db="EMBL/GenBank/DDBJ databases">
        <authorList>
            <person name="Audoor S."/>
            <person name="Bilcke G."/>
        </authorList>
    </citation>
    <scope>NUCLEOTIDE SEQUENCE</scope>
</reference>
<evidence type="ECO:0000313" key="3">
    <source>
        <dbReference type="Proteomes" id="UP001295423"/>
    </source>
</evidence>
<sequence>MEHFSIEVDDQSPKVGGKQRLSTPDGWVIPMEIVNGLPHVRMRPPTKCELETLPHIVLTSDKDWDPSVLDSKLEDFEKWAESIPDNGSEEGDRPFDRVSILKSNKTVTTLKDESLLDQALDFFESFDYFAPTDGLFKVYERPDTDTDWFGCNMADLFRPDSYFDDPPNLAAFEVNQSHRRPSILFAPEAPIDFDIETGPLLAKDDFRDLAPGLPKDMLTLNVLPIVMVIAMGRELIMALRHKPSKNTNLCYQLLQSIRSLMNAIGSDCDDTLHALSVNRHNESLATNTVYADMPDIEHGHVSAQFYLGLSSLVSNVYVVTLDAQFLQTLQDNIRKRGAPFKLVSDQAQAQVSKAVKDYLRWLCIDDWQSEIRSASTDTDPNKRLHTSDGEDLSAPTIIKSRNDKSKVQTVVYSSDDKSDSEDVIVENSDLIGRTFLLKPDKEDYVRRAEIVELIDKHEHNTTNKPEHIPFCVSSNKGEYNDIMAYNEILERLEADMENPIVWKFKQIVSHQGPL</sequence>
<gene>
    <name evidence="2" type="ORF">CYCCA115_LOCUS24466</name>
</gene>
<feature type="compositionally biased region" description="Basic and acidic residues" evidence="1">
    <location>
        <begin position="379"/>
        <end position="388"/>
    </location>
</feature>
<evidence type="ECO:0000313" key="2">
    <source>
        <dbReference type="EMBL" id="CAJ1970450.1"/>
    </source>
</evidence>
<proteinExistence type="predicted"/>
<accession>A0AAD2JPV5</accession>